<comment type="caution">
    <text evidence="3">The sequence shown here is derived from an EMBL/GenBank/DDBJ whole genome shotgun (WGS) entry which is preliminary data.</text>
</comment>
<sequence length="336" mass="38595">MRINERIEYRFVDDLEPHPRNHEFHSEHDEDTYALLKRSIEADGIQEPLWITPDDVIVSGETRWRIAKELGMEEVPVRIIEDATETDILYLLISANETRRGDEKDLMKKARKLKVLHEYWMNHQSQIGTLEQAGLVKMAGSRSAFYRLLKLNSLIPELQELVSQGVIGQQAGHELASLSPEDQKAMYESIRSKGVTKVRLDEVQAIREELDKFDRVTLASIVPRDKEQSSEGDEEGTEENATADRLQTIEAVAPVLPEQASKIVKQRIFNKRASYFQKRLNAFMEDIHLLAEIDELEDETKNTLETLLESLRKIECDLTNRLYPDSRLLVAPSAES</sequence>
<dbReference type="Pfam" id="PF02195">
    <property type="entry name" value="ParB_N"/>
    <property type="match status" value="1"/>
</dbReference>
<gene>
    <name evidence="3" type="ORF">DNHGIG_40730</name>
</gene>
<dbReference type="SUPFAM" id="SSF110849">
    <property type="entry name" value="ParB/Sulfiredoxin"/>
    <property type="match status" value="1"/>
</dbReference>
<name>A0AAV4LKY7_9BACL</name>
<dbReference type="Gene3D" id="1.10.10.2830">
    <property type="match status" value="1"/>
</dbReference>
<dbReference type="GO" id="GO:0005694">
    <property type="term" value="C:chromosome"/>
    <property type="evidence" value="ECO:0007669"/>
    <property type="project" value="TreeGrafter"/>
</dbReference>
<dbReference type="SMART" id="SM00470">
    <property type="entry name" value="ParB"/>
    <property type="match status" value="1"/>
</dbReference>
<protein>
    <recommendedName>
        <fullName evidence="2">ParB-like N-terminal domain-containing protein</fullName>
    </recommendedName>
</protein>
<evidence type="ECO:0000259" key="2">
    <source>
        <dbReference type="SMART" id="SM00470"/>
    </source>
</evidence>
<dbReference type="RefSeq" id="WP_282201568.1">
    <property type="nucleotide sequence ID" value="NZ_BOQE01000002.1"/>
</dbReference>
<evidence type="ECO:0000313" key="4">
    <source>
        <dbReference type="Proteomes" id="UP001057291"/>
    </source>
</evidence>
<dbReference type="InterPro" id="IPR003115">
    <property type="entry name" value="ParB_N"/>
</dbReference>
<dbReference type="GO" id="GO:0007059">
    <property type="term" value="P:chromosome segregation"/>
    <property type="evidence" value="ECO:0007669"/>
    <property type="project" value="TreeGrafter"/>
</dbReference>
<keyword evidence="4" id="KW-1185">Reference proteome</keyword>
<dbReference type="InterPro" id="IPR036086">
    <property type="entry name" value="ParB/Sulfiredoxin_sf"/>
</dbReference>
<dbReference type="PANTHER" id="PTHR33375">
    <property type="entry name" value="CHROMOSOME-PARTITIONING PROTEIN PARB-RELATED"/>
    <property type="match status" value="1"/>
</dbReference>
<proteinExistence type="predicted"/>
<feature type="region of interest" description="Disordered" evidence="1">
    <location>
        <begin position="223"/>
        <end position="242"/>
    </location>
</feature>
<dbReference type="PANTHER" id="PTHR33375:SF1">
    <property type="entry name" value="CHROMOSOME-PARTITIONING PROTEIN PARB-RELATED"/>
    <property type="match status" value="1"/>
</dbReference>
<feature type="domain" description="ParB-like N-terminal" evidence="2">
    <location>
        <begin position="8"/>
        <end position="97"/>
    </location>
</feature>
<dbReference type="InterPro" id="IPR050336">
    <property type="entry name" value="Chromosome_partition/occlusion"/>
</dbReference>
<reference evidence="3" key="1">
    <citation type="journal article" date="2023" name="Int. J. Syst. Evol. Microbiol.">
        <title>Collibacillus ludicampi gen. nov., sp. nov., a new soil bacterium of the family Alicyclobacillaceae.</title>
        <authorList>
            <person name="Jojima T."/>
            <person name="Ioku Y."/>
            <person name="Fukuta Y."/>
            <person name="Shirasaka N."/>
            <person name="Matsumura Y."/>
            <person name="Mori M."/>
        </authorList>
    </citation>
    <scope>NUCLEOTIDE SEQUENCE</scope>
    <source>
        <strain evidence="3">TP075</strain>
    </source>
</reference>
<dbReference type="EMBL" id="BOQE01000002">
    <property type="protein sequence ID" value="GIM48524.1"/>
    <property type="molecule type" value="Genomic_DNA"/>
</dbReference>
<dbReference type="Gene3D" id="3.90.1530.10">
    <property type="entry name" value="Conserved hypothetical protein from pyrococcus furiosus pfu- 392566-001, ParB domain"/>
    <property type="match status" value="1"/>
</dbReference>
<dbReference type="SUPFAM" id="SSF109709">
    <property type="entry name" value="KorB DNA-binding domain-like"/>
    <property type="match status" value="1"/>
</dbReference>
<evidence type="ECO:0000256" key="1">
    <source>
        <dbReference type="SAM" id="MobiDB-lite"/>
    </source>
</evidence>
<dbReference type="Proteomes" id="UP001057291">
    <property type="component" value="Unassembled WGS sequence"/>
</dbReference>
<dbReference type="AlphaFoldDB" id="A0AAV4LKY7"/>
<evidence type="ECO:0000313" key="3">
    <source>
        <dbReference type="EMBL" id="GIM48524.1"/>
    </source>
</evidence>
<organism evidence="3 4">
    <name type="scientific">Collibacillus ludicampi</name>
    <dbReference type="NCBI Taxonomy" id="2771369"/>
    <lineage>
        <taxon>Bacteria</taxon>
        <taxon>Bacillati</taxon>
        <taxon>Bacillota</taxon>
        <taxon>Bacilli</taxon>
        <taxon>Bacillales</taxon>
        <taxon>Alicyclobacillaceae</taxon>
        <taxon>Collibacillus</taxon>
    </lineage>
</organism>
<accession>A0AAV4LKY7</accession>